<dbReference type="PROSITE" id="PS50089">
    <property type="entry name" value="ZF_RING_2"/>
    <property type="match status" value="1"/>
</dbReference>
<evidence type="ECO:0000256" key="1">
    <source>
        <dbReference type="ARBA" id="ARBA00004370"/>
    </source>
</evidence>
<dbReference type="GO" id="GO:0016020">
    <property type="term" value="C:membrane"/>
    <property type="evidence" value="ECO:0007669"/>
    <property type="project" value="UniProtKB-SubCell"/>
</dbReference>
<feature type="region of interest" description="Disordered" evidence="9">
    <location>
        <begin position="222"/>
        <end position="268"/>
    </location>
</feature>
<reference evidence="11 12" key="1">
    <citation type="submission" date="2018-07" db="EMBL/GenBank/DDBJ databases">
        <title>The complete nuclear genome of the prasinophyte Chloropicon primus (CCMP1205).</title>
        <authorList>
            <person name="Pombert J.-F."/>
            <person name="Otis C."/>
            <person name="Turmel M."/>
            <person name="Lemieux C."/>
        </authorList>
    </citation>
    <scope>NUCLEOTIDE SEQUENCE [LARGE SCALE GENOMIC DNA]</scope>
    <source>
        <strain evidence="11 12">CCMP1205</strain>
    </source>
</reference>
<organism evidence="11 12">
    <name type="scientific">Chloropicon primus</name>
    <dbReference type="NCBI Taxonomy" id="1764295"/>
    <lineage>
        <taxon>Eukaryota</taxon>
        <taxon>Viridiplantae</taxon>
        <taxon>Chlorophyta</taxon>
        <taxon>Chloropicophyceae</taxon>
        <taxon>Chloropicales</taxon>
        <taxon>Chloropicaceae</taxon>
        <taxon>Chloropicon</taxon>
    </lineage>
</organism>
<dbReference type="SUPFAM" id="SSF57850">
    <property type="entry name" value="RING/U-box"/>
    <property type="match status" value="1"/>
</dbReference>
<accession>A0A5B8MH69</accession>
<keyword evidence="7" id="KW-0472">Membrane</keyword>
<evidence type="ECO:0000256" key="8">
    <source>
        <dbReference type="PROSITE-ProRule" id="PRU00175"/>
    </source>
</evidence>
<evidence type="ECO:0000256" key="9">
    <source>
        <dbReference type="SAM" id="MobiDB-lite"/>
    </source>
</evidence>
<dbReference type="EMBL" id="CP031035">
    <property type="protein sequence ID" value="QDZ18700.1"/>
    <property type="molecule type" value="Genomic_DNA"/>
</dbReference>
<sequence length="268" mass="30877">MSSLLLLATLLPVVLNFGCILVYLVYQKCRARTQEEGSADWDDVIWFRVNARDGRSLFSGVREPGTVTPRRRSLNSMKYPPDTSEFERCCFGDLDGACDTTCCICLEEYDSTSKLTRLPCKHWMHSECIEKWFNRDVTCPLCKEIAIERPYSDVVLPIDAIDESGDSGTSNNSRRSNSRRPSLSRLIRDTLDQHAEVYFMYNRNDNSSSRIMNFMRNLLQTNRSRRERRQNRGSVDEDVPPVPTADELEQDITLQAEEEPRVVEVEEV</sequence>
<proteinExistence type="predicted"/>
<dbReference type="InterPro" id="IPR013083">
    <property type="entry name" value="Znf_RING/FYVE/PHD"/>
</dbReference>
<keyword evidence="5" id="KW-0862">Zinc</keyword>
<evidence type="ECO:0000313" key="11">
    <source>
        <dbReference type="EMBL" id="QDZ18700.1"/>
    </source>
</evidence>
<evidence type="ECO:0000313" key="12">
    <source>
        <dbReference type="Proteomes" id="UP000316726"/>
    </source>
</evidence>
<keyword evidence="3" id="KW-0479">Metal-binding</keyword>
<dbReference type="GO" id="GO:0008270">
    <property type="term" value="F:zinc ion binding"/>
    <property type="evidence" value="ECO:0007669"/>
    <property type="project" value="UniProtKB-KW"/>
</dbReference>
<evidence type="ECO:0000259" key="10">
    <source>
        <dbReference type="PROSITE" id="PS50089"/>
    </source>
</evidence>
<keyword evidence="6" id="KW-1133">Transmembrane helix</keyword>
<gene>
    <name evidence="11" type="ORF">A3770_02p12180</name>
</gene>
<evidence type="ECO:0000256" key="6">
    <source>
        <dbReference type="ARBA" id="ARBA00022989"/>
    </source>
</evidence>
<evidence type="ECO:0000256" key="3">
    <source>
        <dbReference type="ARBA" id="ARBA00022723"/>
    </source>
</evidence>
<dbReference type="OrthoDB" id="8062037at2759"/>
<keyword evidence="2" id="KW-0812">Transmembrane</keyword>
<keyword evidence="4 8" id="KW-0863">Zinc-finger</keyword>
<dbReference type="Pfam" id="PF13639">
    <property type="entry name" value="zf-RING_2"/>
    <property type="match status" value="1"/>
</dbReference>
<dbReference type="PANTHER" id="PTHR46539:SF1">
    <property type="entry name" value="E3 UBIQUITIN-PROTEIN LIGASE ATL42"/>
    <property type="match status" value="1"/>
</dbReference>
<protein>
    <recommendedName>
        <fullName evidence="10">RING-type domain-containing protein</fullName>
    </recommendedName>
</protein>
<evidence type="ECO:0000256" key="4">
    <source>
        <dbReference type="ARBA" id="ARBA00022771"/>
    </source>
</evidence>
<dbReference type="STRING" id="1764295.A0A5B8MH69"/>
<keyword evidence="12" id="KW-1185">Reference proteome</keyword>
<dbReference type="Gene3D" id="3.30.40.10">
    <property type="entry name" value="Zinc/RING finger domain, C3HC4 (zinc finger)"/>
    <property type="match status" value="1"/>
</dbReference>
<dbReference type="SMART" id="SM00184">
    <property type="entry name" value="RING"/>
    <property type="match status" value="1"/>
</dbReference>
<feature type="domain" description="RING-type" evidence="10">
    <location>
        <begin position="102"/>
        <end position="143"/>
    </location>
</feature>
<evidence type="ECO:0000256" key="5">
    <source>
        <dbReference type="ARBA" id="ARBA00022833"/>
    </source>
</evidence>
<feature type="compositionally biased region" description="Low complexity" evidence="9">
    <location>
        <begin position="170"/>
        <end position="182"/>
    </location>
</feature>
<evidence type="ECO:0000256" key="7">
    <source>
        <dbReference type="ARBA" id="ARBA00023136"/>
    </source>
</evidence>
<dbReference type="PANTHER" id="PTHR46539">
    <property type="entry name" value="E3 UBIQUITIN-PROTEIN LIGASE ATL42"/>
    <property type="match status" value="1"/>
</dbReference>
<feature type="region of interest" description="Disordered" evidence="9">
    <location>
        <begin position="162"/>
        <end position="182"/>
    </location>
</feature>
<dbReference type="AlphaFoldDB" id="A0A5B8MH69"/>
<evidence type="ECO:0000256" key="2">
    <source>
        <dbReference type="ARBA" id="ARBA00022692"/>
    </source>
</evidence>
<feature type="compositionally biased region" description="Basic and acidic residues" evidence="9">
    <location>
        <begin position="258"/>
        <end position="268"/>
    </location>
</feature>
<name>A0A5B8MH69_9CHLO</name>
<dbReference type="Proteomes" id="UP000316726">
    <property type="component" value="Chromosome 2"/>
</dbReference>
<comment type="subcellular location">
    <subcellularLocation>
        <location evidence="1">Membrane</location>
    </subcellularLocation>
</comment>
<dbReference type="InterPro" id="IPR001841">
    <property type="entry name" value="Znf_RING"/>
</dbReference>